<dbReference type="EMBL" id="JADGKB010000068">
    <property type="protein sequence ID" value="KAJ3255309.1"/>
    <property type="molecule type" value="Genomic_DNA"/>
</dbReference>
<feature type="region of interest" description="Disordered" evidence="1">
    <location>
        <begin position="27"/>
        <end position="58"/>
    </location>
</feature>
<reference evidence="2" key="1">
    <citation type="submission" date="2020-05" db="EMBL/GenBank/DDBJ databases">
        <title>Phylogenomic resolution of chytrid fungi.</title>
        <authorList>
            <person name="Stajich J.E."/>
            <person name="Amses K."/>
            <person name="Simmons R."/>
            <person name="Seto K."/>
            <person name="Myers J."/>
            <person name="Bonds A."/>
            <person name="Quandt C.A."/>
            <person name="Barry K."/>
            <person name="Liu P."/>
            <person name="Grigoriev I."/>
            <person name="Longcore J.E."/>
            <person name="James T.Y."/>
        </authorList>
    </citation>
    <scope>NUCLEOTIDE SEQUENCE</scope>
    <source>
        <strain evidence="2">PLAUS21</strain>
    </source>
</reference>
<proteinExistence type="predicted"/>
<comment type="caution">
    <text evidence="2">The sequence shown here is derived from an EMBL/GenBank/DDBJ whole genome shotgun (WGS) entry which is preliminary data.</text>
</comment>
<accession>A0AAD5Y6P8</accession>
<keyword evidence="3" id="KW-1185">Reference proteome</keyword>
<gene>
    <name evidence="2" type="ORF">HK103_006332</name>
</gene>
<protein>
    <submittedName>
        <fullName evidence="2">Uncharacterized protein</fullName>
    </submittedName>
</protein>
<dbReference type="Proteomes" id="UP001210925">
    <property type="component" value="Unassembled WGS sequence"/>
</dbReference>
<sequence>MTLIIRDFAYKPTDTRYSGVYPTLAVEQKTSKQKEQPAEEQEEEYDSDESNTDEDWDWSWSFSINKDKKPTQSKGKEKKPVEIADLETTLIPKITKQIQALVTQPDMVVKIYRARTIFPFVKGTEYEMSLESPEELLIVSIDKPEPPKEEQTERWSSIDDLEEKKPVAQKSVNIKMDPPAEAFHKEIEQFLGYNKNYGDGWLTALKVKIYGNWTLGVSLVVLKDLGLVPGNYIEPI</sequence>
<evidence type="ECO:0000313" key="3">
    <source>
        <dbReference type="Proteomes" id="UP001210925"/>
    </source>
</evidence>
<name>A0AAD5Y6P8_9FUNG</name>
<organism evidence="2 3">
    <name type="scientific">Boothiomyces macroporosus</name>
    <dbReference type="NCBI Taxonomy" id="261099"/>
    <lineage>
        <taxon>Eukaryota</taxon>
        <taxon>Fungi</taxon>
        <taxon>Fungi incertae sedis</taxon>
        <taxon>Chytridiomycota</taxon>
        <taxon>Chytridiomycota incertae sedis</taxon>
        <taxon>Chytridiomycetes</taxon>
        <taxon>Rhizophydiales</taxon>
        <taxon>Terramycetaceae</taxon>
        <taxon>Boothiomyces</taxon>
    </lineage>
</organism>
<feature type="compositionally biased region" description="Acidic residues" evidence="1">
    <location>
        <begin position="38"/>
        <end position="57"/>
    </location>
</feature>
<dbReference type="AlphaFoldDB" id="A0AAD5Y6P8"/>
<evidence type="ECO:0000313" key="2">
    <source>
        <dbReference type="EMBL" id="KAJ3255309.1"/>
    </source>
</evidence>
<evidence type="ECO:0000256" key="1">
    <source>
        <dbReference type="SAM" id="MobiDB-lite"/>
    </source>
</evidence>